<comment type="function">
    <text evidence="8">Splits internally a 1,3-beta-glucan molecule and transfers the newly generated reducing end (the donor) to the non-reducing end of another 1,3-beta-glucan molecule (the acceptor) forming a 1,3-beta linkage, resulting in the elongation of 1,3-beta-glucan chains in the cell wall. Involved in cell wall morphogenesis.</text>
</comment>
<dbReference type="GO" id="GO:0042124">
    <property type="term" value="F:1,3-beta-glucanosyltransferase activity"/>
    <property type="evidence" value="ECO:0007669"/>
    <property type="project" value="TreeGrafter"/>
</dbReference>
<keyword evidence="5" id="KW-1015">Disulfide bond</keyword>
<evidence type="ECO:0000256" key="7">
    <source>
        <dbReference type="ARBA" id="ARBA00023288"/>
    </source>
</evidence>
<keyword evidence="7 9" id="KW-0449">Lipoprotein</keyword>
<evidence type="ECO:0000256" key="9">
    <source>
        <dbReference type="RuleBase" id="RU361209"/>
    </source>
</evidence>
<dbReference type="OrthoDB" id="421038at2759"/>
<evidence type="ECO:0000256" key="5">
    <source>
        <dbReference type="ARBA" id="ARBA00023157"/>
    </source>
</evidence>
<dbReference type="GO" id="GO:0098552">
    <property type="term" value="C:side of membrane"/>
    <property type="evidence" value="ECO:0007669"/>
    <property type="project" value="UniProtKB-KW"/>
</dbReference>
<dbReference type="PANTHER" id="PTHR31468:SF8">
    <property type="entry name" value="1,3-BETA-GLUCANOSYLTRANSFERASE GAS2"/>
    <property type="match status" value="1"/>
</dbReference>
<evidence type="ECO:0000256" key="8">
    <source>
        <dbReference type="ARBA" id="ARBA00025026"/>
    </source>
</evidence>
<dbReference type="Gene3D" id="3.20.20.80">
    <property type="entry name" value="Glycosidases"/>
    <property type="match status" value="1"/>
</dbReference>
<dbReference type="AlphaFoldDB" id="A0A5N7BHB6"/>
<protein>
    <recommendedName>
        <fullName evidence="9">1,3-beta-glucanosyltransferase</fullName>
        <ecNumber evidence="9">2.4.1.-</ecNumber>
    </recommendedName>
</protein>
<keyword evidence="9" id="KW-0336">GPI-anchor</keyword>
<dbReference type="InterPro" id="IPR004886">
    <property type="entry name" value="Glucanosyltransferase"/>
</dbReference>
<feature type="signal peptide" evidence="9">
    <location>
        <begin position="1"/>
        <end position="23"/>
    </location>
</feature>
<evidence type="ECO:0000256" key="3">
    <source>
        <dbReference type="ARBA" id="ARBA00022679"/>
    </source>
</evidence>
<organism evidence="10 11">
    <name type="scientific">Aspergillus bertholletiae</name>
    <dbReference type="NCBI Taxonomy" id="1226010"/>
    <lineage>
        <taxon>Eukaryota</taxon>
        <taxon>Fungi</taxon>
        <taxon>Dikarya</taxon>
        <taxon>Ascomycota</taxon>
        <taxon>Pezizomycotina</taxon>
        <taxon>Eurotiomycetes</taxon>
        <taxon>Eurotiomycetidae</taxon>
        <taxon>Eurotiales</taxon>
        <taxon>Aspergillaceae</taxon>
        <taxon>Aspergillus</taxon>
        <taxon>Aspergillus subgen. Circumdati</taxon>
    </lineage>
</organism>
<dbReference type="FunFam" id="3.20.20.80:FF:000038">
    <property type="entry name" value="1,3-beta-glucanosyltransferase"/>
    <property type="match status" value="1"/>
</dbReference>
<name>A0A5N7BHB6_9EURO</name>
<comment type="similarity">
    <text evidence="2 9">Belongs to the glycosyl hydrolase 72 family.</text>
</comment>
<dbReference type="GO" id="GO:0031505">
    <property type="term" value="P:fungal-type cell wall organization"/>
    <property type="evidence" value="ECO:0007669"/>
    <property type="project" value="TreeGrafter"/>
</dbReference>
<comment type="subcellular location">
    <subcellularLocation>
        <location evidence="1 9">Cell membrane</location>
        <topology evidence="1 9">Lipid-anchor</topology>
        <topology evidence="1 9">GPI-anchor</topology>
    </subcellularLocation>
</comment>
<dbReference type="GO" id="GO:0005886">
    <property type="term" value="C:plasma membrane"/>
    <property type="evidence" value="ECO:0007669"/>
    <property type="project" value="UniProtKB-SubCell"/>
</dbReference>
<keyword evidence="6" id="KW-0325">Glycoprotein</keyword>
<keyword evidence="9" id="KW-0472">Membrane</keyword>
<dbReference type="InterPro" id="IPR017853">
    <property type="entry name" value="GH"/>
</dbReference>
<keyword evidence="11" id="KW-1185">Reference proteome</keyword>
<evidence type="ECO:0000313" key="10">
    <source>
        <dbReference type="EMBL" id="KAE8380997.1"/>
    </source>
</evidence>
<sequence>MRLPSTLAALAWLGGFQALLVNAIQTISAVGSKFFYEDGTQYFLKGIAYQLIPEDPLVDTAQCKRDFSRMAELGTNAIRVYHVDPNANHDGCMEALAAVGIYLFVDLDTFDTWINQDEPQWTHSQFDRYKAVLDEFQKYNNTAGVFVGNEVINTKEGSAAAPYVLAAAHDIKSYRNGKGYRNIPVGYSAADIAELRPMLQNYLACSPNSADRLDFFSLNAYEWCGSSSYETSGYKELQSLANDYPVPIFFSETGCNVARPRTFEDQAAIFGPEMSNTWSGSIIYEWIQEANDYGLVKYGPPSGASSAKILVQDGFARQGEPIPVDPDFHNLKAQWARLRPTGVALSDYIKSTSSIEPASCPTSTPGGWTVDSHQPLPTLQQAASDMAGVRPNSGFGRGPDSGSRPGHLAARVTSVALSNYHASRAVNSASSGTRAFDRLAGGSLFLCMSIGALTLWL</sequence>
<proteinExistence type="inferred from homology"/>
<dbReference type="EMBL" id="ML736175">
    <property type="protein sequence ID" value="KAE8380997.1"/>
    <property type="molecule type" value="Genomic_DNA"/>
</dbReference>
<evidence type="ECO:0000256" key="4">
    <source>
        <dbReference type="ARBA" id="ARBA00022729"/>
    </source>
</evidence>
<evidence type="ECO:0000256" key="1">
    <source>
        <dbReference type="ARBA" id="ARBA00004609"/>
    </source>
</evidence>
<dbReference type="SUPFAM" id="SSF51445">
    <property type="entry name" value="(Trans)glycosidases"/>
    <property type="match status" value="1"/>
</dbReference>
<accession>A0A5N7BHB6</accession>
<feature type="chain" id="PRO_5025075987" description="1,3-beta-glucanosyltransferase" evidence="9">
    <location>
        <begin position="24"/>
        <end position="457"/>
    </location>
</feature>
<dbReference type="PANTHER" id="PTHR31468">
    <property type="entry name" value="1,3-BETA-GLUCANOSYLTRANSFERASE GAS1"/>
    <property type="match status" value="1"/>
</dbReference>
<keyword evidence="3 9" id="KW-0808">Transferase</keyword>
<reference evidence="10 11" key="1">
    <citation type="submission" date="2019-04" db="EMBL/GenBank/DDBJ databases">
        <title>Friends and foes A comparative genomics studyof 23 Aspergillus species from section Flavi.</title>
        <authorList>
            <consortium name="DOE Joint Genome Institute"/>
            <person name="Kjaerbolling I."/>
            <person name="Vesth T."/>
            <person name="Frisvad J.C."/>
            <person name="Nybo J.L."/>
            <person name="Theobald S."/>
            <person name="Kildgaard S."/>
            <person name="Isbrandt T."/>
            <person name="Kuo A."/>
            <person name="Sato A."/>
            <person name="Lyhne E.K."/>
            <person name="Kogle M.E."/>
            <person name="Wiebenga A."/>
            <person name="Kun R.S."/>
            <person name="Lubbers R.J."/>
            <person name="Makela M.R."/>
            <person name="Barry K."/>
            <person name="Chovatia M."/>
            <person name="Clum A."/>
            <person name="Daum C."/>
            <person name="Haridas S."/>
            <person name="He G."/>
            <person name="LaButti K."/>
            <person name="Lipzen A."/>
            <person name="Mondo S."/>
            <person name="Riley R."/>
            <person name="Salamov A."/>
            <person name="Simmons B.A."/>
            <person name="Magnuson J.K."/>
            <person name="Henrissat B."/>
            <person name="Mortensen U.H."/>
            <person name="Larsen T.O."/>
            <person name="Devries R.P."/>
            <person name="Grigoriev I.V."/>
            <person name="Machida M."/>
            <person name="Baker S.E."/>
            <person name="Andersen M.R."/>
        </authorList>
    </citation>
    <scope>NUCLEOTIDE SEQUENCE [LARGE SCALE GENOMIC DNA]</scope>
    <source>
        <strain evidence="10 11">IBT 29228</strain>
    </source>
</reference>
<dbReference type="Proteomes" id="UP000326198">
    <property type="component" value="Unassembled WGS sequence"/>
</dbReference>
<dbReference type="Pfam" id="PF03198">
    <property type="entry name" value="Glyco_hydro_72"/>
    <property type="match status" value="1"/>
</dbReference>
<dbReference type="EC" id="2.4.1.-" evidence="9"/>
<gene>
    <name evidence="10" type="ORF">BDV26DRAFT_110965</name>
</gene>
<keyword evidence="4 9" id="KW-0732">Signal</keyword>
<evidence type="ECO:0000313" key="11">
    <source>
        <dbReference type="Proteomes" id="UP000326198"/>
    </source>
</evidence>
<evidence type="ECO:0000256" key="2">
    <source>
        <dbReference type="ARBA" id="ARBA00007528"/>
    </source>
</evidence>
<evidence type="ECO:0000256" key="6">
    <source>
        <dbReference type="ARBA" id="ARBA00023180"/>
    </source>
</evidence>
<dbReference type="GO" id="GO:0071970">
    <property type="term" value="P:fungal-type cell wall (1-&gt;3)-beta-D-glucan biosynthetic process"/>
    <property type="evidence" value="ECO:0007669"/>
    <property type="project" value="TreeGrafter"/>
</dbReference>